<dbReference type="InterPro" id="IPR020476">
    <property type="entry name" value="Nudix_hydrolase"/>
</dbReference>
<dbReference type="EMBL" id="CP041405">
    <property type="protein sequence ID" value="QDM45556.1"/>
    <property type="molecule type" value="Genomic_DNA"/>
</dbReference>
<dbReference type="PROSITE" id="PS51462">
    <property type="entry name" value="NUDIX"/>
    <property type="match status" value="1"/>
</dbReference>
<reference evidence="5 6" key="1">
    <citation type="submission" date="2019-07" db="EMBL/GenBank/DDBJ databases">
        <title>Paenibacillus thiaminolyticus NRRL B-4156.</title>
        <authorList>
            <person name="Hehnly C."/>
            <person name="Zhang L."/>
        </authorList>
    </citation>
    <scope>NUCLEOTIDE SEQUENCE [LARGE SCALE GENOMIC DNA]</scope>
    <source>
        <strain evidence="5 6">NRRL B-4156</strain>
    </source>
</reference>
<protein>
    <submittedName>
        <fullName evidence="5">NUDIX hydrolase</fullName>
    </submittedName>
</protein>
<dbReference type="Pfam" id="PF00293">
    <property type="entry name" value="NUDIX"/>
    <property type="match status" value="1"/>
</dbReference>
<accession>A0AAP9DZZ0</accession>
<evidence type="ECO:0000259" key="4">
    <source>
        <dbReference type="PROSITE" id="PS51462"/>
    </source>
</evidence>
<evidence type="ECO:0000256" key="2">
    <source>
        <dbReference type="ARBA" id="ARBA00022801"/>
    </source>
</evidence>
<dbReference type="AlphaFoldDB" id="A0AAP9DZZ0"/>
<dbReference type="PROSITE" id="PS00893">
    <property type="entry name" value="NUDIX_BOX"/>
    <property type="match status" value="1"/>
</dbReference>
<dbReference type="RefSeq" id="WP_087442869.1">
    <property type="nucleotide sequence ID" value="NZ_CABMNB010000028.1"/>
</dbReference>
<comment type="cofactor">
    <cofactor evidence="1">
        <name>Mg(2+)</name>
        <dbReference type="ChEBI" id="CHEBI:18420"/>
    </cofactor>
</comment>
<dbReference type="PRINTS" id="PR00502">
    <property type="entry name" value="NUDIXFAMILY"/>
</dbReference>
<dbReference type="InterPro" id="IPR020084">
    <property type="entry name" value="NUDIX_hydrolase_CS"/>
</dbReference>
<feature type="domain" description="Nudix hydrolase" evidence="4">
    <location>
        <begin position="17"/>
        <end position="147"/>
    </location>
</feature>
<keyword evidence="2 3" id="KW-0378">Hydrolase</keyword>
<name>A0AAP9DZZ0_PANTH</name>
<dbReference type="GO" id="GO:0016787">
    <property type="term" value="F:hydrolase activity"/>
    <property type="evidence" value="ECO:0007669"/>
    <property type="project" value="UniProtKB-KW"/>
</dbReference>
<evidence type="ECO:0000256" key="3">
    <source>
        <dbReference type="RuleBase" id="RU003476"/>
    </source>
</evidence>
<dbReference type="InterPro" id="IPR000086">
    <property type="entry name" value="NUDIX_hydrolase_dom"/>
</dbReference>
<dbReference type="SUPFAM" id="SSF55811">
    <property type="entry name" value="Nudix"/>
    <property type="match status" value="1"/>
</dbReference>
<evidence type="ECO:0000313" key="6">
    <source>
        <dbReference type="Proteomes" id="UP000315377"/>
    </source>
</evidence>
<dbReference type="PANTHER" id="PTHR43046:SF2">
    <property type="entry name" value="8-OXO-DGTP DIPHOSPHATASE-RELATED"/>
    <property type="match status" value="1"/>
</dbReference>
<dbReference type="InterPro" id="IPR015797">
    <property type="entry name" value="NUDIX_hydrolase-like_dom_sf"/>
</dbReference>
<organism evidence="5 6">
    <name type="scientific">Paenibacillus thiaminolyticus</name>
    <name type="common">Bacillus thiaminolyticus</name>
    <dbReference type="NCBI Taxonomy" id="49283"/>
    <lineage>
        <taxon>Bacteria</taxon>
        <taxon>Bacillati</taxon>
        <taxon>Bacillota</taxon>
        <taxon>Bacilli</taxon>
        <taxon>Bacillales</taxon>
        <taxon>Paenibacillaceae</taxon>
        <taxon>Paenibacillus</taxon>
    </lineage>
</organism>
<gene>
    <name evidence="5" type="ORF">FLT43_20305</name>
</gene>
<dbReference type="GeneID" id="76998305"/>
<dbReference type="CDD" id="cd04677">
    <property type="entry name" value="NUDIX_Hydrolase"/>
    <property type="match status" value="1"/>
</dbReference>
<dbReference type="PANTHER" id="PTHR43046">
    <property type="entry name" value="GDP-MANNOSE MANNOSYL HYDROLASE"/>
    <property type="match status" value="1"/>
</dbReference>
<comment type="similarity">
    <text evidence="3">Belongs to the Nudix hydrolase family.</text>
</comment>
<dbReference type="Proteomes" id="UP000315377">
    <property type="component" value="Chromosome"/>
</dbReference>
<proteinExistence type="inferred from homology"/>
<sequence length="153" mass="17367">MLEYIKRMRIRIGHDPLLLCGASIILYNASQQVLMLQRSDNGCWCFPGGAIELGETTEDAVRRELLEETGLAVEELRIFGVFSGEELHYVYPNGDEVYIVDVVYTSDQFRGELTIDEESRTYQFFDIAELPAEISPPVVPIVAELKRRHGITV</sequence>
<evidence type="ECO:0000313" key="5">
    <source>
        <dbReference type="EMBL" id="QDM45556.1"/>
    </source>
</evidence>
<evidence type="ECO:0000256" key="1">
    <source>
        <dbReference type="ARBA" id="ARBA00001946"/>
    </source>
</evidence>
<dbReference type="Gene3D" id="3.90.79.10">
    <property type="entry name" value="Nucleoside Triphosphate Pyrophosphohydrolase"/>
    <property type="match status" value="1"/>
</dbReference>